<feature type="transmembrane region" description="Helical" evidence="2">
    <location>
        <begin position="68"/>
        <end position="89"/>
    </location>
</feature>
<evidence type="ECO:0000256" key="2">
    <source>
        <dbReference type="SAM" id="Phobius"/>
    </source>
</evidence>
<protein>
    <submittedName>
        <fullName evidence="3">Uncharacterized protein</fullName>
    </submittedName>
</protein>
<feature type="transmembrane region" description="Helical" evidence="2">
    <location>
        <begin position="25"/>
        <end position="48"/>
    </location>
</feature>
<feature type="transmembrane region" description="Helical" evidence="2">
    <location>
        <begin position="110"/>
        <end position="132"/>
    </location>
</feature>
<organism evidence="3 4">
    <name type="scientific">Thamnocephalis sphaerospora</name>
    <dbReference type="NCBI Taxonomy" id="78915"/>
    <lineage>
        <taxon>Eukaryota</taxon>
        <taxon>Fungi</taxon>
        <taxon>Fungi incertae sedis</taxon>
        <taxon>Zoopagomycota</taxon>
        <taxon>Zoopagomycotina</taxon>
        <taxon>Zoopagomycetes</taxon>
        <taxon>Zoopagales</taxon>
        <taxon>Sigmoideomycetaceae</taxon>
        <taxon>Thamnocephalis</taxon>
    </lineage>
</organism>
<name>A0A4P9XPN3_9FUNG</name>
<keyword evidence="2" id="KW-0812">Transmembrane</keyword>
<evidence type="ECO:0000256" key="1">
    <source>
        <dbReference type="SAM" id="MobiDB-lite"/>
    </source>
</evidence>
<reference evidence="4" key="1">
    <citation type="journal article" date="2018" name="Nat. Microbiol.">
        <title>Leveraging single-cell genomics to expand the fungal tree of life.</title>
        <authorList>
            <person name="Ahrendt S.R."/>
            <person name="Quandt C.A."/>
            <person name="Ciobanu D."/>
            <person name="Clum A."/>
            <person name="Salamov A."/>
            <person name="Andreopoulos B."/>
            <person name="Cheng J.F."/>
            <person name="Woyke T."/>
            <person name="Pelin A."/>
            <person name="Henrissat B."/>
            <person name="Reynolds N.K."/>
            <person name="Benny G.L."/>
            <person name="Smith M.E."/>
            <person name="James T.Y."/>
            <person name="Grigoriev I.V."/>
        </authorList>
    </citation>
    <scope>NUCLEOTIDE SEQUENCE [LARGE SCALE GENOMIC DNA]</scope>
    <source>
        <strain evidence="4">RSA 1356</strain>
    </source>
</reference>
<keyword evidence="2" id="KW-1133">Transmembrane helix</keyword>
<proteinExistence type="predicted"/>
<feature type="region of interest" description="Disordered" evidence="1">
    <location>
        <begin position="169"/>
        <end position="191"/>
    </location>
</feature>
<keyword evidence="4" id="KW-1185">Reference proteome</keyword>
<dbReference type="AlphaFoldDB" id="A0A4P9XPN3"/>
<keyword evidence="2" id="KW-0472">Membrane</keyword>
<accession>A0A4P9XPN3</accession>
<gene>
    <name evidence="3" type="ORF">THASP1DRAFT_23954</name>
</gene>
<dbReference type="EMBL" id="KZ992652">
    <property type="protein sequence ID" value="RKP07974.1"/>
    <property type="molecule type" value="Genomic_DNA"/>
</dbReference>
<evidence type="ECO:0000313" key="4">
    <source>
        <dbReference type="Proteomes" id="UP000271241"/>
    </source>
</evidence>
<feature type="transmembrane region" description="Helical" evidence="2">
    <location>
        <begin position="138"/>
        <end position="156"/>
    </location>
</feature>
<sequence length="259" mass="29295">MALGVTAITTILFVRAYHIWMRRTWMLLLGSFLVFVNFMVGVAIYPSFSVHMDESHSCWMGTNTLWSMAKFAADIITNVVLSGLYLRVLSQTRHSGFSAALYQELYREGFVSAFLVILSTVITAIFVFLRLAPDYEPFIYGLDIVINTTIIGRMLYQRHSSKQALGAKYADGRKRPATVPEDARNSPGEVQSSWNLHSSINGVHTAHSQIENSFAGVDVDISVSRMRWESIYISTEPRHSASEHVCEIRSVHERHSIMR</sequence>
<evidence type="ECO:0000313" key="3">
    <source>
        <dbReference type="EMBL" id="RKP07974.1"/>
    </source>
</evidence>
<dbReference type="Proteomes" id="UP000271241">
    <property type="component" value="Unassembled WGS sequence"/>
</dbReference>